<evidence type="ECO:0000313" key="3">
    <source>
        <dbReference type="Proteomes" id="UP000658382"/>
    </source>
</evidence>
<sequence length="156" mass="17545">MEIKEYFHDSCVYFLNLEHRDDVLKKMSENVQEQSLVKASFGRAILDREKEFPTGLDTDHIGVALPHTDKEHVITPFIAVGVLEHPVSFQLMGGGNVEIEVDIVFMLGVTDPSAQVEVLQQLMEMIQNEELSNKLESAQTKGEVISSLQHFTSLMS</sequence>
<dbReference type="RefSeq" id="WP_188633303.1">
    <property type="nucleotide sequence ID" value="NZ_BMNQ01000037.1"/>
</dbReference>
<gene>
    <name evidence="2" type="ORF">GCM10007063_23640</name>
</gene>
<dbReference type="SUPFAM" id="SSF55804">
    <property type="entry name" value="Phoshotransferase/anion transport protein"/>
    <property type="match status" value="1"/>
</dbReference>
<dbReference type="Gene3D" id="3.40.930.10">
    <property type="entry name" value="Mannitol-specific EII, Chain A"/>
    <property type="match status" value="1"/>
</dbReference>
<dbReference type="EMBL" id="BMNQ01000037">
    <property type="protein sequence ID" value="GGK00638.1"/>
    <property type="molecule type" value="Genomic_DNA"/>
</dbReference>
<comment type="caution">
    <text evidence="2">The sequence shown here is derived from an EMBL/GenBank/DDBJ whole genome shotgun (WGS) entry which is preliminary data.</text>
</comment>
<dbReference type="InterPro" id="IPR051541">
    <property type="entry name" value="PTS_SugarTrans_NitroReg"/>
</dbReference>
<evidence type="ECO:0000259" key="1">
    <source>
        <dbReference type="PROSITE" id="PS51094"/>
    </source>
</evidence>
<organism evidence="2 3">
    <name type="scientific">Lentibacillus kapialis</name>
    <dbReference type="NCBI Taxonomy" id="340214"/>
    <lineage>
        <taxon>Bacteria</taxon>
        <taxon>Bacillati</taxon>
        <taxon>Bacillota</taxon>
        <taxon>Bacilli</taxon>
        <taxon>Bacillales</taxon>
        <taxon>Bacillaceae</taxon>
        <taxon>Lentibacillus</taxon>
    </lineage>
</organism>
<evidence type="ECO:0000313" key="2">
    <source>
        <dbReference type="EMBL" id="GGK00638.1"/>
    </source>
</evidence>
<dbReference type="CDD" id="cd00211">
    <property type="entry name" value="PTS_IIA_fru"/>
    <property type="match status" value="1"/>
</dbReference>
<accession>A0A917UZN3</accession>
<dbReference type="InterPro" id="IPR016152">
    <property type="entry name" value="PTrfase/Anion_transptr"/>
</dbReference>
<dbReference type="Proteomes" id="UP000658382">
    <property type="component" value="Unassembled WGS sequence"/>
</dbReference>
<dbReference type="InterPro" id="IPR002178">
    <property type="entry name" value="PTS_EIIA_type-2_dom"/>
</dbReference>
<name>A0A917UZN3_9BACI</name>
<dbReference type="PROSITE" id="PS51094">
    <property type="entry name" value="PTS_EIIA_TYPE_2"/>
    <property type="match status" value="1"/>
</dbReference>
<proteinExistence type="predicted"/>
<reference evidence="2" key="1">
    <citation type="journal article" date="2014" name="Int. J. Syst. Evol. Microbiol.">
        <title>Complete genome sequence of Corynebacterium casei LMG S-19264T (=DSM 44701T), isolated from a smear-ripened cheese.</title>
        <authorList>
            <consortium name="US DOE Joint Genome Institute (JGI-PGF)"/>
            <person name="Walter F."/>
            <person name="Albersmeier A."/>
            <person name="Kalinowski J."/>
            <person name="Ruckert C."/>
        </authorList>
    </citation>
    <scope>NUCLEOTIDE SEQUENCE</scope>
    <source>
        <strain evidence="2">JCM 12580</strain>
    </source>
</reference>
<dbReference type="Pfam" id="PF00359">
    <property type="entry name" value="PTS_EIIA_2"/>
    <property type="match status" value="1"/>
</dbReference>
<dbReference type="AlphaFoldDB" id="A0A917UZN3"/>
<feature type="domain" description="PTS EIIA type-2" evidence="1">
    <location>
        <begin position="4"/>
        <end position="151"/>
    </location>
</feature>
<protein>
    <submittedName>
        <fullName evidence="2">PTS sugar transporter subunit IIA</fullName>
    </submittedName>
</protein>
<reference evidence="2" key="2">
    <citation type="submission" date="2020-09" db="EMBL/GenBank/DDBJ databases">
        <authorList>
            <person name="Sun Q."/>
            <person name="Ohkuma M."/>
        </authorList>
    </citation>
    <scope>NUCLEOTIDE SEQUENCE</scope>
    <source>
        <strain evidence="2">JCM 12580</strain>
    </source>
</reference>
<dbReference type="PANTHER" id="PTHR47738:SF3">
    <property type="entry name" value="PHOSPHOTRANSFERASE SYSTEM MANNITOL_FRUCTOSE-SPECIFIC IIA DOMAIN CONTAINING PROTEIN"/>
    <property type="match status" value="1"/>
</dbReference>
<keyword evidence="3" id="KW-1185">Reference proteome</keyword>
<keyword evidence="2" id="KW-0813">Transport</keyword>
<keyword evidence="2" id="KW-0762">Sugar transport</keyword>
<dbReference type="PANTHER" id="PTHR47738">
    <property type="entry name" value="PTS SYSTEM FRUCTOSE-LIKE EIIA COMPONENT-RELATED"/>
    <property type="match status" value="1"/>
</dbReference>